<feature type="region of interest" description="Disordered" evidence="1">
    <location>
        <begin position="92"/>
        <end position="118"/>
    </location>
</feature>
<organism evidence="2 3">
    <name type="scientific">Anguilla anguilla</name>
    <name type="common">European freshwater eel</name>
    <name type="synonym">Muraena anguilla</name>
    <dbReference type="NCBI Taxonomy" id="7936"/>
    <lineage>
        <taxon>Eukaryota</taxon>
        <taxon>Metazoa</taxon>
        <taxon>Chordata</taxon>
        <taxon>Craniata</taxon>
        <taxon>Vertebrata</taxon>
        <taxon>Euteleostomi</taxon>
        <taxon>Actinopterygii</taxon>
        <taxon>Neopterygii</taxon>
        <taxon>Teleostei</taxon>
        <taxon>Anguilliformes</taxon>
        <taxon>Anguillidae</taxon>
        <taxon>Anguilla</taxon>
    </lineage>
</organism>
<dbReference type="GO" id="GO:0005829">
    <property type="term" value="C:cytosol"/>
    <property type="evidence" value="ECO:0007669"/>
    <property type="project" value="TreeGrafter"/>
</dbReference>
<dbReference type="GO" id="GO:0120160">
    <property type="term" value="F:intraciliary transport particle A binding"/>
    <property type="evidence" value="ECO:0007669"/>
    <property type="project" value="TreeGrafter"/>
</dbReference>
<feature type="region of interest" description="Disordered" evidence="1">
    <location>
        <begin position="131"/>
        <end position="154"/>
    </location>
</feature>
<reference evidence="2" key="1">
    <citation type="submission" date="2021-01" db="EMBL/GenBank/DDBJ databases">
        <title>A chromosome-scale assembly of European eel, Anguilla anguilla.</title>
        <authorList>
            <person name="Henkel C."/>
            <person name="Jong-Raadsen S.A."/>
            <person name="Dufour S."/>
            <person name="Weltzien F.-A."/>
            <person name="Palstra A.P."/>
            <person name="Pelster B."/>
            <person name="Spaink H.P."/>
            <person name="Van Den Thillart G.E."/>
            <person name="Jansen H."/>
            <person name="Zahm M."/>
            <person name="Klopp C."/>
            <person name="Cedric C."/>
            <person name="Louis A."/>
            <person name="Berthelot C."/>
            <person name="Parey E."/>
            <person name="Roest Crollius H."/>
            <person name="Montfort J."/>
            <person name="Robinson-Rechavi M."/>
            <person name="Bucao C."/>
            <person name="Bouchez O."/>
            <person name="Gislard M."/>
            <person name="Lluch J."/>
            <person name="Milhes M."/>
            <person name="Lampietro C."/>
            <person name="Lopez Roques C."/>
            <person name="Donnadieu C."/>
            <person name="Braasch I."/>
            <person name="Desvignes T."/>
            <person name="Postlethwait J."/>
            <person name="Bobe J."/>
            <person name="Guiguen Y."/>
            <person name="Dirks R."/>
        </authorList>
    </citation>
    <scope>NUCLEOTIDE SEQUENCE</scope>
    <source>
        <strain evidence="2">Tag_6206</strain>
        <tissue evidence="2">Liver</tissue>
    </source>
</reference>
<evidence type="ECO:0000256" key="1">
    <source>
        <dbReference type="SAM" id="MobiDB-lite"/>
    </source>
</evidence>
<dbReference type="GO" id="GO:0097731">
    <property type="term" value="C:9+0 non-motile cilium"/>
    <property type="evidence" value="ECO:0007669"/>
    <property type="project" value="TreeGrafter"/>
</dbReference>
<dbReference type="Proteomes" id="UP001044222">
    <property type="component" value="Chromosome 11"/>
</dbReference>
<dbReference type="EMBL" id="JAFIRN010000011">
    <property type="protein sequence ID" value="KAG5839058.1"/>
    <property type="molecule type" value="Genomic_DNA"/>
</dbReference>
<comment type="caution">
    <text evidence="2">The sequence shown here is derived from an EMBL/GenBank/DDBJ whole genome shotgun (WGS) entry which is preliminary data.</text>
</comment>
<dbReference type="PANTHER" id="PTHR35543:SF1">
    <property type="entry name" value="INTRAFLAGELLAR TRANSPORT-ASSOCIATED PROTEIN"/>
    <property type="match status" value="1"/>
</dbReference>
<dbReference type="GO" id="GO:0007340">
    <property type="term" value="P:acrosome reaction"/>
    <property type="evidence" value="ECO:0007669"/>
    <property type="project" value="TreeGrafter"/>
</dbReference>
<feature type="compositionally biased region" description="Basic and acidic residues" evidence="1">
    <location>
        <begin position="131"/>
        <end position="144"/>
    </location>
</feature>
<accession>A0A9D3M1T4</accession>
<proteinExistence type="predicted"/>
<dbReference type="InterPro" id="IPR040028">
    <property type="entry name" value="IFTAP"/>
</dbReference>
<sequence length="178" mass="19399">MAVVGRGSGATPLDQSVSPALELCRSSTELTCEDSLASVSLLSTGGVVHPVCERRGRGRDGAEERQRRRGEALGSWELLTDQAELDNDLDLSDFSRSEDGLTEGAALPGEVAEDPPAYTPSFRRHTRLELCSRPHPEPRPHLEPRPAVQAESEEVQPFCLDASFDYDRVALSHKPPVL</sequence>
<protein>
    <submittedName>
        <fullName evidence="2">Uncharacterized protein</fullName>
    </submittedName>
</protein>
<keyword evidence="3" id="KW-1185">Reference proteome</keyword>
<dbReference type="PANTHER" id="PTHR35543">
    <property type="entry name" value="PROTEIN C11ORF74"/>
    <property type="match status" value="1"/>
</dbReference>
<evidence type="ECO:0000313" key="3">
    <source>
        <dbReference type="Proteomes" id="UP001044222"/>
    </source>
</evidence>
<dbReference type="AlphaFoldDB" id="A0A9D3M1T4"/>
<gene>
    <name evidence="2" type="ORF">ANANG_G00200900</name>
</gene>
<dbReference type="GO" id="GO:0007283">
    <property type="term" value="P:spermatogenesis"/>
    <property type="evidence" value="ECO:0007669"/>
    <property type="project" value="TreeGrafter"/>
</dbReference>
<name>A0A9D3M1T4_ANGAN</name>
<dbReference type="Pfam" id="PF17722">
    <property type="entry name" value="IFTAP"/>
    <property type="match status" value="1"/>
</dbReference>
<evidence type="ECO:0000313" key="2">
    <source>
        <dbReference type="EMBL" id="KAG5839058.1"/>
    </source>
</evidence>